<organism evidence="3 4">
    <name type="scientific">Puccinia sorghi</name>
    <dbReference type="NCBI Taxonomy" id="27349"/>
    <lineage>
        <taxon>Eukaryota</taxon>
        <taxon>Fungi</taxon>
        <taxon>Dikarya</taxon>
        <taxon>Basidiomycota</taxon>
        <taxon>Pucciniomycotina</taxon>
        <taxon>Pucciniomycetes</taxon>
        <taxon>Pucciniales</taxon>
        <taxon>Pucciniaceae</taxon>
        <taxon>Puccinia</taxon>
    </lineage>
</organism>
<feature type="compositionally biased region" description="Low complexity" evidence="1">
    <location>
        <begin position="24"/>
        <end position="40"/>
    </location>
</feature>
<keyword evidence="2" id="KW-0472">Membrane</keyword>
<feature type="transmembrane region" description="Helical" evidence="2">
    <location>
        <begin position="156"/>
        <end position="180"/>
    </location>
</feature>
<feature type="compositionally biased region" description="Polar residues" evidence="1">
    <location>
        <begin position="1"/>
        <end position="21"/>
    </location>
</feature>
<comment type="caution">
    <text evidence="3">The sequence shown here is derived from an EMBL/GenBank/DDBJ whole genome shotgun (WGS) entry which is preliminary data.</text>
</comment>
<proteinExistence type="predicted"/>
<feature type="region of interest" description="Disordered" evidence="1">
    <location>
        <begin position="1"/>
        <end position="46"/>
    </location>
</feature>
<keyword evidence="2" id="KW-0812">Transmembrane</keyword>
<feature type="region of interest" description="Disordered" evidence="1">
    <location>
        <begin position="188"/>
        <end position="228"/>
    </location>
</feature>
<name>A0A0L6UGU1_9BASI</name>
<dbReference type="EMBL" id="LAVV01011463">
    <property type="protein sequence ID" value="KNZ47761.1"/>
    <property type="molecule type" value="Genomic_DNA"/>
</dbReference>
<feature type="region of interest" description="Disordered" evidence="1">
    <location>
        <begin position="68"/>
        <end position="106"/>
    </location>
</feature>
<keyword evidence="2" id="KW-1133">Transmembrane helix</keyword>
<feature type="region of interest" description="Disordered" evidence="1">
    <location>
        <begin position="370"/>
        <end position="403"/>
    </location>
</feature>
<dbReference type="Proteomes" id="UP000037035">
    <property type="component" value="Unassembled WGS sequence"/>
</dbReference>
<keyword evidence="4" id="KW-1185">Reference proteome</keyword>
<accession>A0A0L6UGU1</accession>
<evidence type="ECO:0000256" key="1">
    <source>
        <dbReference type="SAM" id="MobiDB-lite"/>
    </source>
</evidence>
<dbReference type="VEuPathDB" id="FungiDB:VP01_616g4"/>
<protein>
    <submittedName>
        <fullName evidence="3">Uncharacterized protein</fullName>
    </submittedName>
</protein>
<gene>
    <name evidence="3" type="ORF">VP01_616g4</name>
</gene>
<sequence>MASSQTSLSPAATPIPQSVSAMQPEPASPISPSSTSAPLAMQSAPPKYSVPINSSTVLGPQAISTLAPMPQPTMVPQLKPTSSYQRDQPMEASSLPPTSSIASDGASKMDNIPIYETIIIHPQTMGTYQNSGPAPGVHYPQAEQGQTDGNSTLPQMLIVALAAAVLIFLFFTGISIWSCLKRRSRPRAASVTLPSPSSSFGGDLPSSPEKNFSQTPMEPYNSPPSSEKTLYTTPHYNHYEEFDFGPMVMSPTSNTKELVRYHHQLNACLNGGHPSVPTMGGAEVHRLPNACPPHLTFMPKVLLTGNRLLPPPAVTSHLRPLVLNAHAKMAVRLSPPKSCDMIAREPSVELQELINQVDVRIYADMELEDDSFTDSASSSPTPGPATPTGEFMPPHPQLIIQEGSPLHLPLPLPRYNYRKDTRVRQSPSIVS</sequence>
<evidence type="ECO:0000313" key="4">
    <source>
        <dbReference type="Proteomes" id="UP000037035"/>
    </source>
</evidence>
<evidence type="ECO:0000256" key="2">
    <source>
        <dbReference type="SAM" id="Phobius"/>
    </source>
</evidence>
<dbReference type="AlphaFoldDB" id="A0A0L6UGU1"/>
<evidence type="ECO:0000313" key="3">
    <source>
        <dbReference type="EMBL" id="KNZ47761.1"/>
    </source>
</evidence>
<dbReference type="OrthoDB" id="2498445at2759"/>
<reference evidence="3 4" key="1">
    <citation type="submission" date="2015-08" db="EMBL/GenBank/DDBJ databases">
        <title>Next Generation Sequencing and Analysis of the Genome of Puccinia sorghi L Schw, the Causal Agent of Maize Common Rust.</title>
        <authorList>
            <person name="Rochi L."/>
            <person name="Burguener G."/>
            <person name="Darino M."/>
            <person name="Turjanski A."/>
            <person name="Kreff E."/>
            <person name="Dieguez M.J."/>
            <person name="Sacco F."/>
        </authorList>
    </citation>
    <scope>NUCLEOTIDE SEQUENCE [LARGE SCALE GENOMIC DNA]</scope>
    <source>
        <strain evidence="3 4">RO10H11247</strain>
    </source>
</reference>